<organism evidence="1 2">
    <name type="scientific">Catharanthus roseus</name>
    <name type="common">Madagascar periwinkle</name>
    <name type="synonym">Vinca rosea</name>
    <dbReference type="NCBI Taxonomy" id="4058"/>
    <lineage>
        <taxon>Eukaryota</taxon>
        <taxon>Viridiplantae</taxon>
        <taxon>Streptophyta</taxon>
        <taxon>Embryophyta</taxon>
        <taxon>Tracheophyta</taxon>
        <taxon>Spermatophyta</taxon>
        <taxon>Magnoliopsida</taxon>
        <taxon>eudicotyledons</taxon>
        <taxon>Gunneridae</taxon>
        <taxon>Pentapetalae</taxon>
        <taxon>asterids</taxon>
        <taxon>lamiids</taxon>
        <taxon>Gentianales</taxon>
        <taxon>Apocynaceae</taxon>
        <taxon>Rauvolfioideae</taxon>
        <taxon>Vinceae</taxon>
        <taxon>Catharanthinae</taxon>
        <taxon>Catharanthus</taxon>
    </lineage>
</organism>
<sequence>MKSFFLQWRRGVTVPATPWPHTSQTKDCSLILFLKSSLHLSTPSWSPVHNCYLRKRRKWPLSPYKTQWHLTFAHQQAMQNLKQSVKSSKTHLLNSLIDSFAMYECEPFPKAYHFVIKVLANNPSRWDQIPQVLDHIQKVETFETPEFILIDLIKFYGDSNRIQGAIELFYRIPNFRCNPSVHSLKALLLVLCEKGVLEIIPQVLIKAQLMNIRIEESCFGILIRALCRIGKVNYAAELLNHMANDGFNLDGRIFSYILKAMGEQKECSGAEIMCFLEEMCKLGFSPNRGDWYDVIQFLAKKENATDAIKALRRMKLDCIDPDIVCYNLILDRLVLEEDYVNADKVFDELLVLGLVPNVFTYNSFINGLCKQNKVEEGIKMLRCMEELGCRPDLVTYSTILPSLVADGKLNLARELMSKMEMKGMQLNSVTYELVIRGLLTNSEFEQAFDLLQEMINKFSVSDSVLLFDKIICGLCQNGMLNQAFEVLRKMSEKNVGPGVESWEALLQVFEFIHSPNEISAIIE</sequence>
<dbReference type="Proteomes" id="UP001060085">
    <property type="component" value="Linkage Group LG05"/>
</dbReference>
<evidence type="ECO:0000313" key="2">
    <source>
        <dbReference type="Proteomes" id="UP001060085"/>
    </source>
</evidence>
<comment type="caution">
    <text evidence="1">The sequence shown here is derived from an EMBL/GenBank/DDBJ whole genome shotgun (WGS) entry which is preliminary data.</text>
</comment>
<name>A0ACC0ARP2_CATRO</name>
<accession>A0ACC0ARP2</accession>
<reference evidence="2" key="1">
    <citation type="journal article" date="2023" name="Nat. Plants">
        <title>Single-cell RNA sequencing provides a high-resolution roadmap for understanding the multicellular compartmentation of specialized metabolism.</title>
        <authorList>
            <person name="Sun S."/>
            <person name="Shen X."/>
            <person name="Li Y."/>
            <person name="Li Y."/>
            <person name="Wang S."/>
            <person name="Li R."/>
            <person name="Zhang H."/>
            <person name="Shen G."/>
            <person name="Guo B."/>
            <person name="Wei J."/>
            <person name="Xu J."/>
            <person name="St-Pierre B."/>
            <person name="Chen S."/>
            <person name="Sun C."/>
        </authorList>
    </citation>
    <scope>NUCLEOTIDE SEQUENCE [LARGE SCALE GENOMIC DNA]</scope>
</reference>
<dbReference type="EMBL" id="CM044705">
    <property type="protein sequence ID" value="KAI5663015.1"/>
    <property type="molecule type" value="Genomic_DNA"/>
</dbReference>
<gene>
    <name evidence="1" type="ORF">M9H77_22338</name>
</gene>
<proteinExistence type="predicted"/>
<protein>
    <submittedName>
        <fullName evidence="1">Uncharacterized protein</fullName>
    </submittedName>
</protein>
<evidence type="ECO:0000313" key="1">
    <source>
        <dbReference type="EMBL" id="KAI5663015.1"/>
    </source>
</evidence>
<keyword evidence="2" id="KW-1185">Reference proteome</keyword>